<dbReference type="NCBIfam" id="NF033516">
    <property type="entry name" value="transpos_IS3"/>
    <property type="match status" value="1"/>
</dbReference>
<dbReference type="GO" id="GO:0003676">
    <property type="term" value="F:nucleic acid binding"/>
    <property type="evidence" value="ECO:0007669"/>
    <property type="project" value="InterPro"/>
</dbReference>
<name>A0A0V9UDE0_9NOCA</name>
<proteinExistence type="predicted"/>
<comment type="function">
    <text evidence="1">Involved in the transposition of the insertion sequence.</text>
</comment>
<dbReference type="SUPFAM" id="SSF53098">
    <property type="entry name" value="Ribonuclease H-like"/>
    <property type="match status" value="1"/>
</dbReference>
<accession>A0A0V9UDE0</accession>
<dbReference type="InterPro" id="IPR048020">
    <property type="entry name" value="Transpos_IS3"/>
</dbReference>
<dbReference type="PATRIC" id="fig|1441730.3.peg.5345"/>
<dbReference type="Gene3D" id="3.30.420.10">
    <property type="entry name" value="Ribonuclease H-like superfamily/Ribonuclease H"/>
    <property type="match status" value="1"/>
</dbReference>
<evidence type="ECO:0000256" key="1">
    <source>
        <dbReference type="ARBA" id="ARBA00002286"/>
    </source>
</evidence>
<evidence type="ECO:0000313" key="3">
    <source>
        <dbReference type="EMBL" id="KSZ56069.1"/>
    </source>
</evidence>
<dbReference type="PANTHER" id="PTHR46889:SF4">
    <property type="entry name" value="TRANSPOSASE INSO FOR INSERTION SEQUENCE ELEMENT IS911B-RELATED"/>
    <property type="match status" value="1"/>
</dbReference>
<dbReference type="Proteomes" id="UP000053060">
    <property type="component" value="Unassembled WGS sequence"/>
</dbReference>
<dbReference type="InterPro" id="IPR001584">
    <property type="entry name" value="Integrase_cat-core"/>
</dbReference>
<sequence>MIRFRFVDDHRDTHEVKRMCTVLGIHRSSYYKWRAGKAARRARQQADAALVDRIRAHHQEWDHTLGYRRMTAELADDDAVPGTVNHKRVARLMRQNNIVGVHLRKPKNTTIKDPGAQVFEDLVNRDFTADEPGRVFVGDITYLPHSSTGEFLYLATVIDVCSKRLVGWSIADHMRTELVENALDNAAAARGSLEGAIFHSDHGRQFTSSDYQATCRRHGVRQSMGRIGSSADNAMAESFNASLKRETLQGAKRWIDEAQCRTEVFRWITRYNTRRRHSSLRNRSPLDFEVDHGSTLDQAA</sequence>
<protein>
    <submittedName>
        <fullName evidence="3">Integrase</fullName>
    </submittedName>
</protein>
<dbReference type="Pfam" id="PF13276">
    <property type="entry name" value="HTH_21"/>
    <property type="match status" value="1"/>
</dbReference>
<dbReference type="AlphaFoldDB" id="A0A0V9UDE0"/>
<dbReference type="InterPro" id="IPR025948">
    <property type="entry name" value="HTH-like_dom"/>
</dbReference>
<dbReference type="InterPro" id="IPR012337">
    <property type="entry name" value="RNaseH-like_sf"/>
</dbReference>
<dbReference type="PROSITE" id="PS50994">
    <property type="entry name" value="INTEGRASE"/>
    <property type="match status" value="1"/>
</dbReference>
<organism evidence="3 4">
    <name type="scientific">Rhodococcus pyridinivorans KG-16</name>
    <dbReference type="NCBI Taxonomy" id="1441730"/>
    <lineage>
        <taxon>Bacteria</taxon>
        <taxon>Bacillati</taxon>
        <taxon>Actinomycetota</taxon>
        <taxon>Actinomycetes</taxon>
        <taxon>Mycobacteriales</taxon>
        <taxon>Nocardiaceae</taxon>
        <taxon>Rhodococcus</taxon>
    </lineage>
</organism>
<comment type="caution">
    <text evidence="3">The sequence shown here is derived from an EMBL/GenBank/DDBJ whole genome shotgun (WGS) entry which is preliminary data.</text>
</comment>
<evidence type="ECO:0000259" key="2">
    <source>
        <dbReference type="PROSITE" id="PS50994"/>
    </source>
</evidence>
<dbReference type="Pfam" id="PF00665">
    <property type="entry name" value="rve"/>
    <property type="match status" value="1"/>
</dbReference>
<dbReference type="PANTHER" id="PTHR46889">
    <property type="entry name" value="TRANSPOSASE INSF FOR INSERTION SEQUENCE IS3B-RELATED"/>
    <property type="match status" value="1"/>
</dbReference>
<feature type="domain" description="Integrase catalytic" evidence="2">
    <location>
        <begin position="128"/>
        <end position="293"/>
    </location>
</feature>
<reference evidence="3 4" key="2">
    <citation type="journal article" date="2016" name="Genome Announc.">
        <title>Draft Genome Sequence of a Versatile Hydrocarbon-Degrading Bacterium, Rhodococcus pyridinivorans Strain KG-16, Collected from Oil Fields in India.</title>
        <authorList>
            <person name="Aggarwal R.K."/>
            <person name="Dawar C."/>
            <person name="Phanindranath R."/>
            <person name="Mutnuri L."/>
            <person name="Dayal A.M."/>
        </authorList>
    </citation>
    <scope>NUCLEOTIDE SEQUENCE [LARGE SCALE GENOMIC DNA]</scope>
    <source>
        <strain evidence="3 4">KG-16</strain>
    </source>
</reference>
<gene>
    <name evidence="3" type="ORF">Z045_25365</name>
</gene>
<dbReference type="InterPro" id="IPR036397">
    <property type="entry name" value="RNaseH_sf"/>
</dbReference>
<dbReference type="GO" id="GO:0015074">
    <property type="term" value="P:DNA integration"/>
    <property type="evidence" value="ECO:0007669"/>
    <property type="project" value="InterPro"/>
</dbReference>
<reference evidence="4" key="1">
    <citation type="submission" date="2015-01" db="EMBL/GenBank/DDBJ databases">
        <title>Draft genome sequence of Rhodococcus pyridinivorans strain KG-16, a hydrocarbon-degrading bacterium.</title>
        <authorList>
            <person name="Aggarwal R.K."/>
            <person name="Dawar C."/>
        </authorList>
    </citation>
    <scope>NUCLEOTIDE SEQUENCE [LARGE SCALE GENOMIC DNA]</scope>
    <source>
        <strain evidence="4">KG-16</strain>
    </source>
</reference>
<dbReference type="InterPro" id="IPR050900">
    <property type="entry name" value="Transposase_IS3/IS150/IS904"/>
</dbReference>
<evidence type="ECO:0000313" key="4">
    <source>
        <dbReference type="Proteomes" id="UP000053060"/>
    </source>
</evidence>
<dbReference type="EMBL" id="AZXY01000024">
    <property type="protein sequence ID" value="KSZ56069.1"/>
    <property type="molecule type" value="Genomic_DNA"/>
</dbReference>